<organism evidence="1 2">
    <name type="scientific">Punica granatum</name>
    <name type="common">Pomegranate</name>
    <dbReference type="NCBI Taxonomy" id="22663"/>
    <lineage>
        <taxon>Eukaryota</taxon>
        <taxon>Viridiplantae</taxon>
        <taxon>Streptophyta</taxon>
        <taxon>Embryophyta</taxon>
        <taxon>Tracheophyta</taxon>
        <taxon>Spermatophyta</taxon>
        <taxon>Magnoliopsida</taxon>
        <taxon>eudicotyledons</taxon>
        <taxon>Gunneridae</taxon>
        <taxon>Pentapetalae</taxon>
        <taxon>rosids</taxon>
        <taxon>malvids</taxon>
        <taxon>Myrtales</taxon>
        <taxon>Lythraceae</taxon>
        <taxon>Punica</taxon>
    </lineage>
</organism>
<proteinExistence type="predicted"/>
<reference evidence="1 2" key="1">
    <citation type="submission" date="2017-11" db="EMBL/GenBank/DDBJ databases">
        <title>De-novo sequencing of pomegranate (Punica granatum L.) genome.</title>
        <authorList>
            <person name="Akparov Z."/>
            <person name="Amiraslanov A."/>
            <person name="Hajiyeva S."/>
            <person name="Abbasov M."/>
            <person name="Kaur K."/>
            <person name="Hamwieh A."/>
            <person name="Solovyev V."/>
            <person name="Salamov A."/>
            <person name="Braich B."/>
            <person name="Kosarev P."/>
            <person name="Mahmoud A."/>
            <person name="Hajiyev E."/>
            <person name="Babayeva S."/>
            <person name="Izzatullayeva V."/>
            <person name="Mammadov A."/>
            <person name="Mammadov A."/>
            <person name="Sharifova S."/>
            <person name="Ojaghi J."/>
            <person name="Eynullazada K."/>
            <person name="Bayramov B."/>
            <person name="Abdulazimova A."/>
            <person name="Shahmuradov I."/>
        </authorList>
    </citation>
    <scope>NUCLEOTIDE SEQUENCE [LARGE SCALE GENOMIC DNA]</scope>
    <source>
        <strain evidence="2">cv. AG2017</strain>
        <tissue evidence="1">Leaf</tissue>
    </source>
</reference>
<evidence type="ECO:0000313" key="1">
    <source>
        <dbReference type="EMBL" id="PKI49706.1"/>
    </source>
</evidence>
<dbReference type="EMBL" id="PGOL01002217">
    <property type="protein sequence ID" value="PKI49706.1"/>
    <property type="molecule type" value="Genomic_DNA"/>
</dbReference>
<gene>
    <name evidence="1" type="ORF">CRG98_029951</name>
</gene>
<dbReference type="Proteomes" id="UP000233551">
    <property type="component" value="Unassembled WGS sequence"/>
</dbReference>
<accession>A0A2I0J1X7</accession>
<evidence type="ECO:0000313" key="2">
    <source>
        <dbReference type="Proteomes" id="UP000233551"/>
    </source>
</evidence>
<keyword evidence="2" id="KW-1185">Reference proteome</keyword>
<name>A0A2I0J1X7_PUNGR</name>
<comment type="caution">
    <text evidence="1">The sequence shown here is derived from an EMBL/GenBank/DDBJ whole genome shotgun (WGS) entry which is preliminary data.</text>
</comment>
<protein>
    <submittedName>
        <fullName evidence="1">Uncharacterized protein</fullName>
    </submittedName>
</protein>
<sequence length="99" mass="10712">MNKPFNGALGRAQGCPIGSIGPIRLARPHGIQLLELSLGRLHIPTLNWGKYTYAAPSHGLTTLGWDTSATGEEQCAGSRHPENLSRTLSLYFDEGGVRR</sequence>
<dbReference type="AlphaFoldDB" id="A0A2I0J1X7"/>